<organism evidence="2 3">
    <name type="scientific">Enhygromyxa salina</name>
    <dbReference type="NCBI Taxonomy" id="215803"/>
    <lineage>
        <taxon>Bacteria</taxon>
        <taxon>Pseudomonadati</taxon>
        <taxon>Myxococcota</taxon>
        <taxon>Polyangia</taxon>
        <taxon>Nannocystales</taxon>
        <taxon>Nannocystaceae</taxon>
        <taxon>Enhygromyxa</taxon>
    </lineage>
</organism>
<dbReference type="InterPro" id="IPR011990">
    <property type="entry name" value="TPR-like_helical_dom_sf"/>
</dbReference>
<sequence length="462" mass="49498">MGSGCATYSDKTESMRELISAGQYEAGLAEVNRFIKVKDPVELPTKWKSETALAVLERATILHAMGSWDASATNFQAADEQLEFLDLRSSADEIGRYVFSDAATHYRTTPTEKLSLNGVNLINYLAQGDLDGAAIEAKRFTVMRNYLLDYDPEHAHGAFGSYLAGFVAERQGNPDSALRYYDEALQERELPTLIEPIGRLGQRGSYRSERLDRYLGGGGAGFPAPAKEAAPAEAASDDDEPAQDPAAPIPVADANPAAPNPAEVLVIIKTGRVPYKVPVRIPIGAAIGLAGAFVTGNTALLEHSAMKVVVFPDLQPAGNLFDSAEWTIDGYPVQLDLVSDLGAEINREFDELRPKIIGSAITRMIVRAAAAEGARAAGNQGNEVVGLLSALAIEGAMVALDKPDTRSWTTLPDRVWIGRTQVPPGEHTLEIVVRGSGGEERRTAQVNVGPGGYVVLDVTTLR</sequence>
<name>A0A0C2CWM0_9BACT</name>
<dbReference type="Gene3D" id="1.25.40.10">
    <property type="entry name" value="Tetratricopeptide repeat domain"/>
    <property type="match status" value="1"/>
</dbReference>
<reference evidence="2 3" key="1">
    <citation type="submission" date="2014-12" db="EMBL/GenBank/DDBJ databases">
        <title>Genome assembly of Enhygromyxa salina DSM 15201.</title>
        <authorList>
            <person name="Sharma G."/>
            <person name="Subramanian S."/>
        </authorList>
    </citation>
    <scope>NUCLEOTIDE SEQUENCE [LARGE SCALE GENOMIC DNA]</scope>
    <source>
        <strain evidence="2 3">DSM 15201</strain>
    </source>
</reference>
<dbReference type="AlphaFoldDB" id="A0A0C2CWM0"/>
<dbReference type="Proteomes" id="UP000031599">
    <property type="component" value="Unassembled WGS sequence"/>
</dbReference>
<comment type="caution">
    <text evidence="2">The sequence shown here is derived from an EMBL/GenBank/DDBJ whole genome shotgun (WGS) entry which is preliminary data.</text>
</comment>
<accession>A0A0C2CWM0</accession>
<evidence type="ECO:0000313" key="3">
    <source>
        <dbReference type="Proteomes" id="UP000031599"/>
    </source>
</evidence>
<evidence type="ECO:0000256" key="1">
    <source>
        <dbReference type="SAM" id="MobiDB-lite"/>
    </source>
</evidence>
<evidence type="ECO:0000313" key="2">
    <source>
        <dbReference type="EMBL" id="KIG12237.1"/>
    </source>
</evidence>
<dbReference type="EMBL" id="JMCC02000143">
    <property type="protein sequence ID" value="KIG12237.1"/>
    <property type="molecule type" value="Genomic_DNA"/>
</dbReference>
<feature type="compositionally biased region" description="Low complexity" evidence="1">
    <location>
        <begin position="243"/>
        <end position="255"/>
    </location>
</feature>
<proteinExistence type="predicted"/>
<protein>
    <submittedName>
        <fullName evidence="2">TPR domain protein</fullName>
    </submittedName>
</protein>
<feature type="compositionally biased region" description="Low complexity" evidence="1">
    <location>
        <begin position="224"/>
        <end position="234"/>
    </location>
</feature>
<feature type="region of interest" description="Disordered" evidence="1">
    <location>
        <begin position="224"/>
        <end position="255"/>
    </location>
</feature>
<gene>
    <name evidence="2" type="ORF">DB30_01783</name>
</gene>